<dbReference type="EMBL" id="CP139487">
    <property type="protein sequence ID" value="WPU64665.1"/>
    <property type="molecule type" value="Genomic_DNA"/>
</dbReference>
<accession>A0AAX4HNA6</accession>
<protein>
    <submittedName>
        <fullName evidence="3">Uncharacterized protein</fullName>
    </submittedName>
</protein>
<dbReference type="AlphaFoldDB" id="A0AAX4HNA6"/>
<sequence length="286" mass="30121">MKKLLLLATVAVSTSLMAAPNIPASQQLGNIEIREISADQFKAFNGAGIPAGLNNPGPIPGGFVGGGINGGFTGGDPNQPQGGAQGGGQGGYNGGGYTGGGYYNGSGDRIETAGRVIQTARDFVALGEAIYELVQKGKPKNQTEYAPISVVPRDPMTKEYVDVFDLEGFSMPVEKNYVANITNKAGAPAVTFTYKVMYSYGGSYNGAGKYLTNVIIIPGSVKTQYGWDFNATMKLSGMMNHGTRAEPVAGIMVTLKYQMNSWSAAYERNDTIHITGNGELKSFLGQ</sequence>
<dbReference type="Proteomes" id="UP001324634">
    <property type="component" value="Chromosome"/>
</dbReference>
<dbReference type="KEGG" id="psti:SOO65_18380"/>
<organism evidence="3 4">
    <name type="scientific">Peredibacter starrii</name>
    <dbReference type="NCBI Taxonomy" id="28202"/>
    <lineage>
        <taxon>Bacteria</taxon>
        <taxon>Pseudomonadati</taxon>
        <taxon>Bdellovibrionota</taxon>
        <taxon>Bacteriovoracia</taxon>
        <taxon>Bacteriovoracales</taxon>
        <taxon>Bacteriovoracaceae</taxon>
        <taxon>Peredibacter</taxon>
    </lineage>
</organism>
<feature type="region of interest" description="Disordered" evidence="1">
    <location>
        <begin position="68"/>
        <end position="91"/>
    </location>
</feature>
<feature type="chain" id="PRO_5043769186" evidence="2">
    <location>
        <begin position="19"/>
        <end position="286"/>
    </location>
</feature>
<dbReference type="RefSeq" id="WP_321393872.1">
    <property type="nucleotide sequence ID" value="NZ_CP139487.1"/>
</dbReference>
<evidence type="ECO:0000313" key="4">
    <source>
        <dbReference type="Proteomes" id="UP001324634"/>
    </source>
</evidence>
<evidence type="ECO:0000256" key="2">
    <source>
        <dbReference type="SAM" id="SignalP"/>
    </source>
</evidence>
<evidence type="ECO:0000313" key="3">
    <source>
        <dbReference type="EMBL" id="WPU64665.1"/>
    </source>
</evidence>
<evidence type="ECO:0000256" key="1">
    <source>
        <dbReference type="SAM" id="MobiDB-lite"/>
    </source>
</evidence>
<keyword evidence="2" id="KW-0732">Signal</keyword>
<proteinExistence type="predicted"/>
<keyword evidence="4" id="KW-1185">Reference proteome</keyword>
<name>A0AAX4HNA6_9BACT</name>
<feature type="signal peptide" evidence="2">
    <location>
        <begin position="1"/>
        <end position="18"/>
    </location>
</feature>
<reference evidence="3 4" key="1">
    <citation type="submission" date="2023-11" db="EMBL/GenBank/DDBJ databases">
        <title>Peredibacter starrii A3.12.</title>
        <authorList>
            <person name="Mitchell R.J."/>
        </authorList>
    </citation>
    <scope>NUCLEOTIDE SEQUENCE [LARGE SCALE GENOMIC DNA]</scope>
    <source>
        <strain evidence="3 4">A3.12</strain>
    </source>
</reference>
<gene>
    <name evidence="3" type="ORF">SOO65_18380</name>
</gene>